<evidence type="ECO:0000313" key="9">
    <source>
        <dbReference type="Proteomes" id="UP000677228"/>
    </source>
</evidence>
<organism evidence="7 9">
    <name type="scientific">Didymodactylos carnosus</name>
    <dbReference type="NCBI Taxonomy" id="1234261"/>
    <lineage>
        <taxon>Eukaryota</taxon>
        <taxon>Metazoa</taxon>
        <taxon>Spiralia</taxon>
        <taxon>Gnathifera</taxon>
        <taxon>Rotifera</taxon>
        <taxon>Eurotatoria</taxon>
        <taxon>Bdelloidea</taxon>
        <taxon>Philodinida</taxon>
        <taxon>Philodinidae</taxon>
        <taxon>Didymodactylos</taxon>
    </lineage>
</organism>
<evidence type="ECO:0000259" key="6">
    <source>
        <dbReference type="Pfam" id="PF23385"/>
    </source>
</evidence>
<evidence type="ECO:0000313" key="8">
    <source>
        <dbReference type="EMBL" id="CAF4422154.1"/>
    </source>
</evidence>
<evidence type="ECO:0000313" key="7">
    <source>
        <dbReference type="EMBL" id="CAF1609107.1"/>
    </source>
</evidence>
<evidence type="ECO:0000256" key="1">
    <source>
        <dbReference type="ARBA" id="ARBA00004138"/>
    </source>
</evidence>
<comment type="subcellular location">
    <subcellularLocation>
        <location evidence="1">Cell projection</location>
        <location evidence="1">Cilium</location>
    </subcellularLocation>
</comment>
<dbReference type="Pfam" id="PF23385">
    <property type="entry name" value="Beta-prop_IFT140_2nd"/>
    <property type="match status" value="1"/>
</dbReference>
<keyword evidence="5" id="KW-0966">Cell projection</keyword>
<proteinExistence type="predicted"/>
<sequence length="145" mass="16424">MAFFRYSVIKEDTLDMPFKNLSVSKNHIAIWNRKQVKIYELICDASKSDEEKIQRTEKGSFTCTPTNVILFDQILFIMENGRINVMSFQGTSRQQLTFAQNEGDACNMNLNGSYLVVGSTKGFVKVFDISRSSDDDRVSVVKGEG</sequence>
<dbReference type="SUPFAM" id="SSF50978">
    <property type="entry name" value="WD40 repeat-like"/>
    <property type="match status" value="1"/>
</dbReference>
<gene>
    <name evidence="7" type="ORF">OVA965_LOCUS42561</name>
    <name evidence="8" type="ORF">TMI583_LOCUS44507</name>
</gene>
<name>A0A8S2G104_9BILA</name>
<dbReference type="InterPro" id="IPR056155">
    <property type="entry name" value="Beta-prop_IFT140_2nd"/>
</dbReference>
<dbReference type="GO" id="GO:0036064">
    <property type="term" value="C:ciliary basal body"/>
    <property type="evidence" value="ECO:0007669"/>
    <property type="project" value="TreeGrafter"/>
</dbReference>
<dbReference type="Proteomes" id="UP000682733">
    <property type="component" value="Unassembled WGS sequence"/>
</dbReference>
<dbReference type="InterPro" id="IPR015943">
    <property type="entry name" value="WD40/YVTN_repeat-like_dom_sf"/>
</dbReference>
<feature type="domain" description="IFT140 second beta-propeller" evidence="6">
    <location>
        <begin position="2"/>
        <end position="132"/>
    </location>
</feature>
<reference evidence="7" key="1">
    <citation type="submission" date="2021-02" db="EMBL/GenBank/DDBJ databases">
        <authorList>
            <person name="Nowell W R."/>
        </authorList>
    </citation>
    <scope>NUCLEOTIDE SEQUENCE</scope>
</reference>
<keyword evidence="4" id="KW-0969">Cilium</keyword>
<dbReference type="GO" id="GO:0030991">
    <property type="term" value="C:intraciliary transport particle A"/>
    <property type="evidence" value="ECO:0007669"/>
    <property type="project" value="TreeGrafter"/>
</dbReference>
<dbReference type="EMBL" id="CAJOBA010076860">
    <property type="protein sequence ID" value="CAF4422154.1"/>
    <property type="molecule type" value="Genomic_DNA"/>
</dbReference>
<protein>
    <recommendedName>
        <fullName evidence="6">IFT140 second beta-propeller domain-containing protein</fullName>
    </recommendedName>
</protein>
<dbReference type="PANTHER" id="PTHR15722:SF7">
    <property type="entry name" value="INTRAFLAGELLAR TRANSPORT PROTEIN 140 HOMOLOG"/>
    <property type="match status" value="1"/>
</dbReference>
<dbReference type="PANTHER" id="PTHR15722">
    <property type="entry name" value="IFT140/172-RELATED"/>
    <property type="match status" value="1"/>
</dbReference>
<evidence type="ECO:0000256" key="2">
    <source>
        <dbReference type="ARBA" id="ARBA00022574"/>
    </source>
</evidence>
<dbReference type="InterPro" id="IPR036322">
    <property type="entry name" value="WD40_repeat_dom_sf"/>
</dbReference>
<dbReference type="Gene3D" id="2.130.10.10">
    <property type="entry name" value="YVTN repeat-like/Quinoprotein amine dehydrogenase"/>
    <property type="match status" value="1"/>
</dbReference>
<dbReference type="GO" id="GO:0035721">
    <property type="term" value="P:intraciliary retrograde transport"/>
    <property type="evidence" value="ECO:0007669"/>
    <property type="project" value="TreeGrafter"/>
</dbReference>
<keyword evidence="3" id="KW-0677">Repeat</keyword>
<dbReference type="EMBL" id="CAJNOK010052703">
    <property type="protein sequence ID" value="CAF1609107.1"/>
    <property type="molecule type" value="Genomic_DNA"/>
</dbReference>
<dbReference type="GO" id="GO:0005930">
    <property type="term" value="C:axoneme"/>
    <property type="evidence" value="ECO:0007669"/>
    <property type="project" value="TreeGrafter"/>
</dbReference>
<dbReference type="AlphaFoldDB" id="A0A8S2G104"/>
<evidence type="ECO:0000256" key="3">
    <source>
        <dbReference type="ARBA" id="ARBA00022737"/>
    </source>
</evidence>
<evidence type="ECO:0000256" key="5">
    <source>
        <dbReference type="ARBA" id="ARBA00023273"/>
    </source>
</evidence>
<keyword evidence="2" id="KW-0853">WD repeat</keyword>
<evidence type="ECO:0000256" key="4">
    <source>
        <dbReference type="ARBA" id="ARBA00023069"/>
    </source>
</evidence>
<comment type="caution">
    <text evidence="7">The sequence shown here is derived from an EMBL/GenBank/DDBJ whole genome shotgun (WGS) entry which is preliminary data.</text>
</comment>
<accession>A0A8S2G104</accession>
<dbReference type="Proteomes" id="UP000677228">
    <property type="component" value="Unassembled WGS sequence"/>
</dbReference>